<reference evidence="2 3" key="1">
    <citation type="submission" date="2024-02" db="EMBL/GenBank/DDBJ databases">
        <title>De novo assembly and annotation of 12 fungi associated with fruit tree decline syndrome in Ontario, Canada.</title>
        <authorList>
            <person name="Sulman M."/>
            <person name="Ellouze W."/>
            <person name="Ilyukhin E."/>
        </authorList>
    </citation>
    <scope>NUCLEOTIDE SEQUENCE [LARGE SCALE GENOMIC DNA]</scope>
    <source>
        <strain evidence="2 3">M11/M66-122</strain>
    </source>
</reference>
<dbReference type="EMBL" id="JAKJXP020000262">
    <property type="protein sequence ID" value="KAK7736941.1"/>
    <property type="molecule type" value="Genomic_DNA"/>
</dbReference>
<evidence type="ECO:0000256" key="1">
    <source>
        <dbReference type="SAM" id="MobiDB-lite"/>
    </source>
</evidence>
<organism evidence="2 3">
    <name type="scientific">Diatrype stigma</name>
    <dbReference type="NCBI Taxonomy" id="117547"/>
    <lineage>
        <taxon>Eukaryota</taxon>
        <taxon>Fungi</taxon>
        <taxon>Dikarya</taxon>
        <taxon>Ascomycota</taxon>
        <taxon>Pezizomycotina</taxon>
        <taxon>Sordariomycetes</taxon>
        <taxon>Xylariomycetidae</taxon>
        <taxon>Xylariales</taxon>
        <taxon>Diatrypaceae</taxon>
        <taxon>Diatrype</taxon>
    </lineage>
</organism>
<feature type="compositionally biased region" description="Low complexity" evidence="1">
    <location>
        <begin position="128"/>
        <end position="139"/>
    </location>
</feature>
<proteinExistence type="predicted"/>
<protein>
    <submittedName>
        <fullName evidence="2">Uncharacterized protein</fullName>
    </submittedName>
</protein>
<dbReference type="AlphaFoldDB" id="A0AAN9U4W2"/>
<evidence type="ECO:0000313" key="2">
    <source>
        <dbReference type="EMBL" id="KAK7736941.1"/>
    </source>
</evidence>
<name>A0AAN9U4W2_9PEZI</name>
<feature type="region of interest" description="Disordered" evidence="1">
    <location>
        <begin position="111"/>
        <end position="143"/>
    </location>
</feature>
<dbReference type="Proteomes" id="UP001320420">
    <property type="component" value="Unassembled WGS sequence"/>
</dbReference>
<accession>A0AAN9U4W2</accession>
<gene>
    <name evidence="2" type="ORF">SLS62_011440</name>
</gene>
<sequence>MPKRSETNPQSLEQILLDAGEKRISNLLASFDNVLAGKTSSDAGILADNQVLPVPSFMLDNHAPVADPDMMELDVKPKQEIVDHHHASDSGLGSSVSGSIYGKLPPSAGPPLATNAYKDAHSARRSVHSSATTTRSAVTKSYSGLSNNEAAVRSLSEFAIKHIQKRIVKPILQEAALKEFHPLVKDVPRRI</sequence>
<feature type="non-terminal residue" evidence="2">
    <location>
        <position position="191"/>
    </location>
</feature>
<keyword evidence="3" id="KW-1185">Reference proteome</keyword>
<comment type="caution">
    <text evidence="2">The sequence shown here is derived from an EMBL/GenBank/DDBJ whole genome shotgun (WGS) entry which is preliminary data.</text>
</comment>
<evidence type="ECO:0000313" key="3">
    <source>
        <dbReference type="Proteomes" id="UP001320420"/>
    </source>
</evidence>